<gene>
    <name evidence="1" type="ORF">I7412_02635</name>
</gene>
<name>A0A937RBZ2_9ACTN</name>
<dbReference type="RefSeq" id="WP_203002921.1">
    <property type="nucleotide sequence ID" value="NZ_JADWYU010000102.1"/>
</dbReference>
<comment type="caution">
    <text evidence="1">The sequence shown here is derived from an EMBL/GenBank/DDBJ whole genome shotgun (WGS) entry which is preliminary data.</text>
</comment>
<dbReference type="SUPFAM" id="SSF48371">
    <property type="entry name" value="ARM repeat"/>
    <property type="match status" value="2"/>
</dbReference>
<dbReference type="Proteomes" id="UP000604475">
    <property type="component" value="Unassembled WGS sequence"/>
</dbReference>
<dbReference type="AlphaFoldDB" id="A0A937RBZ2"/>
<evidence type="ECO:0000313" key="2">
    <source>
        <dbReference type="Proteomes" id="UP000604475"/>
    </source>
</evidence>
<keyword evidence="2" id="KW-1185">Reference proteome</keyword>
<dbReference type="EMBL" id="JAEACQ010000123">
    <property type="protein sequence ID" value="MBL7626089.1"/>
    <property type="molecule type" value="Genomic_DNA"/>
</dbReference>
<protein>
    <submittedName>
        <fullName evidence="1">HEAT repeat domain-containing protein</fullName>
    </submittedName>
</protein>
<organism evidence="1 2">
    <name type="scientific">Frankia nepalensis</name>
    <dbReference type="NCBI Taxonomy" id="1836974"/>
    <lineage>
        <taxon>Bacteria</taxon>
        <taxon>Bacillati</taxon>
        <taxon>Actinomycetota</taxon>
        <taxon>Actinomycetes</taxon>
        <taxon>Frankiales</taxon>
        <taxon>Frankiaceae</taxon>
        <taxon>Frankia</taxon>
    </lineage>
</organism>
<dbReference type="Gene3D" id="1.25.10.10">
    <property type="entry name" value="Leucine-rich Repeat Variant"/>
    <property type="match status" value="2"/>
</dbReference>
<evidence type="ECO:0000313" key="1">
    <source>
        <dbReference type="EMBL" id="MBL7626089.1"/>
    </source>
</evidence>
<dbReference type="InterPro" id="IPR016024">
    <property type="entry name" value="ARM-type_fold"/>
</dbReference>
<dbReference type="InterPro" id="IPR011989">
    <property type="entry name" value="ARM-like"/>
</dbReference>
<sequence length="464" mass="51566">MREGRGRRATIAAIARNPAAPAEVLVRLLCEEAAAAWNMIAWRALPDEVIAAIVAHPDHRLRETFADNVAVPAEQRARLVDDPDPRVRRSLAIGPDWFRVPVPPLPEPTQRRLLADPDPLVRRGAAFCRHTAPHLVAALADHEDADLRQAACSRWSLLSGDTRNRLLQDSDDKVRTAATMQACRDDAAYADLLLDGDIDRYSRWDVIRRGALSRTTAERIARSSDEEDRRELASNLNVPFELIWTLADDEAHDVRLAVSVRPELTESERTAIDISIRPSDRLNPVEWVLLCEDPNVLRQCAGSANTLLRRSAAYNRNLPDDAVELLSHDDDYPVRLLLCENQPTVAGEVVLQTYLECNVISKGDLLYHPNFPRAGNGHRFADAPDPKRRWLVGLDPDAPVDSVVRLLDDPDSDVRGMAAAHPALPVDRILEGCENPEIAAHALSNPSLPAEAMHRYLDEAGIPR</sequence>
<reference evidence="1" key="1">
    <citation type="submission" date="2020-12" db="EMBL/GenBank/DDBJ databases">
        <title>Genomic characterization of non-nitrogen-fixing Frankia strains.</title>
        <authorList>
            <person name="Carlos-Shanley C."/>
            <person name="Guerra T."/>
            <person name="Hahn D."/>
        </authorList>
    </citation>
    <scope>NUCLEOTIDE SEQUENCE</scope>
    <source>
        <strain evidence="1">CN6</strain>
    </source>
</reference>
<proteinExistence type="predicted"/>
<accession>A0A937RBZ2</accession>